<evidence type="ECO:0000313" key="2">
    <source>
        <dbReference type="Ensembl" id="ENSGACP00000003345.1"/>
    </source>
</evidence>
<sequence>MGALRLDGESSRNQQGDSPLQTVQSEEARDRHKTSSVVLVQDSGPTARVDLIKMAACLPPDQAASFLSLATMEGRGF</sequence>
<protein>
    <submittedName>
        <fullName evidence="2">Uncharacterized protein</fullName>
    </submittedName>
</protein>
<reference evidence="2" key="2">
    <citation type="submission" date="2024-04" db="UniProtKB">
        <authorList>
            <consortium name="Ensembl"/>
        </authorList>
    </citation>
    <scope>IDENTIFICATION</scope>
</reference>
<name>G3NDE5_GASAC</name>
<dbReference type="STRING" id="69293.ENSGACP00000003345"/>
<dbReference type="InParanoid" id="G3NDE5"/>
<evidence type="ECO:0000256" key="1">
    <source>
        <dbReference type="SAM" id="MobiDB-lite"/>
    </source>
</evidence>
<organism evidence="2">
    <name type="scientific">Gasterosteus aculeatus</name>
    <name type="common">Three-spined stickleback</name>
    <dbReference type="NCBI Taxonomy" id="69293"/>
    <lineage>
        <taxon>Eukaryota</taxon>
        <taxon>Metazoa</taxon>
        <taxon>Chordata</taxon>
        <taxon>Craniata</taxon>
        <taxon>Vertebrata</taxon>
        <taxon>Euteleostomi</taxon>
        <taxon>Actinopterygii</taxon>
        <taxon>Neopterygii</taxon>
        <taxon>Teleostei</taxon>
        <taxon>Neoteleostei</taxon>
        <taxon>Acanthomorphata</taxon>
        <taxon>Eupercaria</taxon>
        <taxon>Perciformes</taxon>
        <taxon>Cottioidei</taxon>
        <taxon>Gasterosteales</taxon>
        <taxon>Gasterosteidae</taxon>
        <taxon>Gasterosteus</taxon>
    </lineage>
</organism>
<feature type="region of interest" description="Disordered" evidence="1">
    <location>
        <begin position="1"/>
        <end position="37"/>
    </location>
</feature>
<reference evidence="2" key="1">
    <citation type="submission" date="2006-01" db="EMBL/GenBank/DDBJ databases">
        <authorList>
            <person name="Lindblad-Toh K."/>
            <person name="Mauceli E."/>
            <person name="Grabherr M."/>
            <person name="Chang J.L."/>
            <person name="Lander E.S."/>
        </authorList>
    </citation>
    <scope>NUCLEOTIDE SEQUENCE [LARGE SCALE GENOMIC DNA]</scope>
</reference>
<proteinExistence type="predicted"/>
<dbReference type="AlphaFoldDB" id="G3NDE5"/>
<dbReference type="Bgee" id="ENSGACG00000002555">
    <property type="expression patterns" value="Expressed in testis and 11 other cell types or tissues"/>
</dbReference>
<accession>G3NDE5</accession>
<feature type="compositionally biased region" description="Polar residues" evidence="1">
    <location>
        <begin position="11"/>
        <end position="25"/>
    </location>
</feature>
<dbReference type="Ensembl" id="ENSGACT00000003356.1">
    <property type="protein sequence ID" value="ENSGACP00000003345.1"/>
    <property type="gene ID" value="ENSGACG00000002555.1"/>
</dbReference>
<feature type="compositionally biased region" description="Basic and acidic residues" evidence="1">
    <location>
        <begin position="1"/>
        <end position="10"/>
    </location>
</feature>